<evidence type="ECO:0000256" key="1">
    <source>
        <dbReference type="SAM" id="Phobius"/>
    </source>
</evidence>
<keyword evidence="1" id="KW-0812">Transmembrane</keyword>
<keyword evidence="3" id="KW-1185">Reference proteome</keyword>
<dbReference type="AlphaFoldDB" id="A0A9P6C3D3"/>
<sequence length="285" mass="31968">MTRMSGSAPTQRILSLRTEGIRFLYTQDSSLTLEATGCHSATACHHSALALTARFGQLLFCACLMSVIHVDKTFPKGVDTWPSLVCAHCVLAVGLLIAVQKCRIHYHLMSRPHHRCHQYLSASPELTEDCPSTHHIAGGFQAQENPPLDSIPRLQSCRYAKEGEKASNLQALVGLCSSYVEVYQVNIHFNSVPCRKTSRILILRLPSFLFPAPSTMPKSHSVQNTHLAINKHRRYISLQHERITFPSSQMMCVHGILIILIQSLKKRQFNYTRRSLQASCEPAPR</sequence>
<evidence type="ECO:0000313" key="3">
    <source>
        <dbReference type="Proteomes" id="UP000807342"/>
    </source>
</evidence>
<keyword evidence="1" id="KW-1133">Transmembrane helix</keyword>
<proteinExistence type="predicted"/>
<organism evidence="2 3">
    <name type="scientific">Macrolepiota fuliginosa MF-IS2</name>
    <dbReference type="NCBI Taxonomy" id="1400762"/>
    <lineage>
        <taxon>Eukaryota</taxon>
        <taxon>Fungi</taxon>
        <taxon>Dikarya</taxon>
        <taxon>Basidiomycota</taxon>
        <taxon>Agaricomycotina</taxon>
        <taxon>Agaricomycetes</taxon>
        <taxon>Agaricomycetidae</taxon>
        <taxon>Agaricales</taxon>
        <taxon>Agaricineae</taxon>
        <taxon>Agaricaceae</taxon>
        <taxon>Macrolepiota</taxon>
    </lineage>
</organism>
<protein>
    <submittedName>
        <fullName evidence="2">Uncharacterized protein</fullName>
    </submittedName>
</protein>
<feature type="transmembrane region" description="Helical" evidence="1">
    <location>
        <begin position="80"/>
        <end position="99"/>
    </location>
</feature>
<keyword evidence="1" id="KW-0472">Membrane</keyword>
<comment type="caution">
    <text evidence="2">The sequence shown here is derived from an EMBL/GenBank/DDBJ whole genome shotgun (WGS) entry which is preliminary data.</text>
</comment>
<reference evidence="2" key="1">
    <citation type="submission" date="2020-11" db="EMBL/GenBank/DDBJ databases">
        <authorList>
            <consortium name="DOE Joint Genome Institute"/>
            <person name="Ahrendt S."/>
            <person name="Riley R."/>
            <person name="Andreopoulos W."/>
            <person name="Labutti K."/>
            <person name="Pangilinan J."/>
            <person name="Ruiz-Duenas F.J."/>
            <person name="Barrasa J.M."/>
            <person name="Sanchez-Garcia M."/>
            <person name="Camarero S."/>
            <person name="Miyauchi S."/>
            <person name="Serrano A."/>
            <person name="Linde D."/>
            <person name="Babiker R."/>
            <person name="Drula E."/>
            <person name="Ayuso-Fernandez I."/>
            <person name="Pacheco R."/>
            <person name="Padilla G."/>
            <person name="Ferreira P."/>
            <person name="Barriuso J."/>
            <person name="Kellner H."/>
            <person name="Castanera R."/>
            <person name="Alfaro M."/>
            <person name="Ramirez L."/>
            <person name="Pisabarro A.G."/>
            <person name="Kuo A."/>
            <person name="Tritt A."/>
            <person name="Lipzen A."/>
            <person name="He G."/>
            <person name="Yan M."/>
            <person name="Ng V."/>
            <person name="Cullen D."/>
            <person name="Martin F."/>
            <person name="Rosso M.-N."/>
            <person name="Henrissat B."/>
            <person name="Hibbett D."/>
            <person name="Martinez A.T."/>
            <person name="Grigoriev I.V."/>
        </authorList>
    </citation>
    <scope>NUCLEOTIDE SEQUENCE</scope>
    <source>
        <strain evidence="2">MF-IS2</strain>
    </source>
</reference>
<evidence type="ECO:0000313" key="2">
    <source>
        <dbReference type="EMBL" id="KAF9447610.1"/>
    </source>
</evidence>
<feature type="transmembrane region" description="Helical" evidence="1">
    <location>
        <begin position="48"/>
        <end position="68"/>
    </location>
</feature>
<gene>
    <name evidence="2" type="ORF">P691DRAFT_105279</name>
</gene>
<name>A0A9P6C3D3_9AGAR</name>
<dbReference type="EMBL" id="MU151192">
    <property type="protein sequence ID" value="KAF9447610.1"/>
    <property type="molecule type" value="Genomic_DNA"/>
</dbReference>
<dbReference type="Proteomes" id="UP000807342">
    <property type="component" value="Unassembled WGS sequence"/>
</dbReference>
<accession>A0A9P6C3D3</accession>